<comment type="caution">
    <text evidence="13">The sequence shown here is derived from an EMBL/GenBank/DDBJ whole genome shotgun (WGS) entry which is preliminary data.</text>
</comment>
<comment type="pathway">
    <text evidence="2">Alkene biosynthesis; ethylene biosynthesis via 2-oxoglutarate.</text>
</comment>
<reference evidence="13 14" key="1">
    <citation type="journal article" date="2012" name="Int. J. Syst. Evol. Microbiol.">
        <title>Marinomonas hwangdonensis sp. nov., isolated from seawater.</title>
        <authorList>
            <person name="Jung Y.T."/>
            <person name="Oh T.K."/>
            <person name="Yoon J.H."/>
        </authorList>
    </citation>
    <scope>NUCLEOTIDE SEQUENCE [LARGE SCALE GENOMIC DNA]</scope>
    <source>
        <strain evidence="13 14">HDW-15</strain>
    </source>
</reference>
<dbReference type="SUPFAM" id="SSF51197">
    <property type="entry name" value="Clavaminate synthase-like"/>
    <property type="match status" value="1"/>
</dbReference>
<evidence type="ECO:0000256" key="1">
    <source>
        <dbReference type="ARBA" id="ARBA00001954"/>
    </source>
</evidence>
<keyword evidence="11" id="KW-0560">Oxidoreductase</keyword>
<comment type="similarity">
    <text evidence="11">Belongs to the iron/ascorbate-dependent oxidoreductase family.</text>
</comment>
<evidence type="ECO:0000256" key="8">
    <source>
        <dbReference type="ARBA" id="ARBA00031282"/>
    </source>
</evidence>
<dbReference type="InterPro" id="IPR027443">
    <property type="entry name" value="IPNS-like_sf"/>
</dbReference>
<comment type="catalytic activity">
    <reaction evidence="10">
        <text>L-arginine + 2-oxoglutarate + O2 = guanidine + L-glutamate 5-semialdehyde + succinate + CO2</text>
        <dbReference type="Rhea" id="RHEA:31535"/>
        <dbReference type="ChEBI" id="CHEBI:15379"/>
        <dbReference type="ChEBI" id="CHEBI:16526"/>
        <dbReference type="ChEBI" id="CHEBI:16810"/>
        <dbReference type="ChEBI" id="CHEBI:30031"/>
        <dbReference type="ChEBI" id="CHEBI:30087"/>
        <dbReference type="ChEBI" id="CHEBI:32682"/>
        <dbReference type="ChEBI" id="CHEBI:58066"/>
        <dbReference type="EC" id="1.14.20.7"/>
    </reaction>
</comment>
<dbReference type="GO" id="GO:0102276">
    <property type="term" value="F:2-oxoglutarate oxygenase/decarboxylase (ethylene-forming) activity"/>
    <property type="evidence" value="ECO:0007669"/>
    <property type="project" value="UniProtKB-EC"/>
</dbReference>
<evidence type="ECO:0000256" key="3">
    <source>
        <dbReference type="ARBA" id="ARBA00012293"/>
    </source>
</evidence>
<dbReference type="Proteomes" id="UP000280507">
    <property type="component" value="Unassembled WGS sequence"/>
</dbReference>
<protein>
    <recommendedName>
        <fullName evidence="5">2-oxoglutarate-dependent ethylene/succinate-forming enzyme</fullName>
        <ecNumber evidence="4">1.13.12.19</ecNumber>
        <ecNumber evidence="3">1.14.20.7</ecNumber>
    </recommendedName>
    <alternativeName>
        <fullName evidence="7">2-oxoglutarate dioxygenase (ethylene-forming)</fullName>
    </alternativeName>
    <alternativeName>
        <fullName evidence="8">2-oxoglutarate/L-arginine monooxygenase/decarboxylase (succinate-forming)</fullName>
    </alternativeName>
</protein>
<comment type="catalytic activity">
    <reaction evidence="9">
        <text>2-oxoglutarate + O2 + 2 H(+) = ethene + 3 CO2 + H2O</text>
        <dbReference type="Rhea" id="RHEA:31523"/>
        <dbReference type="ChEBI" id="CHEBI:15377"/>
        <dbReference type="ChEBI" id="CHEBI:15378"/>
        <dbReference type="ChEBI" id="CHEBI:15379"/>
        <dbReference type="ChEBI" id="CHEBI:16526"/>
        <dbReference type="ChEBI" id="CHEBI:16810"/>
        <dbReference type="ChEBI" id="CHEBI:18153"/>
        <dbReference type="EC" id="1.13.12.19"/>
    </reaction>
</comment>
<evidence type="ECO:0000256" key="4">
    <source>
        <dbReference type="ARBA" id="ARBA00012531"/>
    </source>
</evidence>
<keyword evidence="11" id="KW-0408">Iron</keyword>
<feature type="domain" description="Fe2OG dioxygenase" evidence="12">
    <location>
        <begin position="145"/>
        <end position="253"/>
    </location>
</feature>
<dbReference type="InterPro" id="IPR044861">
    <property type="entry name" value="IPNS-like_FE2OG_OXY"/>
</dbReference>
<dbReference type="AlphaFoldDB" id="A0A3M8Q6D8"/>
<dbReference type="EC" id="1.14.20.7" evidence="3"/>
<evidence type="ECO:0000313" key="13">
    <source>
        <dbReference type="EMBL" id="RNF50490.1"/>
    </source>
</evidence>
<gene>
    <name evidence="13" type="ORF">EBI00_09965</name>
</gene>
<keyword evidence="6" id="KW-0266">Ethylene biosynthesis</keyword>
<evidence type="ECO:0000256" key="9">
    <source>
        <dbReference type="ARBA" id="ARBA00047725"/>
    </source>
</evidence>
<comment type="cofactor">
    <cofactor evidence="1">
        <name>Fe(2+)</name>
        <dbReference type="ChEBI" id="CHEBI:29033"/>
    </cofactor>
</comment>
<dbReference type="Gene3D" id="2.60.120.330">
    <property type="entry name" value="B-lactam Antibiotic, Isopenicillin N Synthase, Chain"/>
    <property type="match status" value="1"/>
</dbReference>
<evidence type="ECO:0000256" key="7">
    <source>
        <dbReference type="ARBA" id="ARBA00031011"/>
    </source>
</evidence>
<evidence type="ECO:0000259" key="12">
    <source>
        <dbReference type="PROSITE" id="PS51471"/>
    </source>
</evidence>
<sequence>MQLQAIDYHSDTAQQDFVKSLRETGFGVLKNHPIQQNLVSAIYQEWQTFFDSEDKHQYRYNKSTQDGFFPADVSETAKGHTKKDIKEYFHYYPWGQCPPAHKAMLAQYYAEATHLAAELLAWVEKHSPADVAKHYSQSLSSMVDGSDQTLLRVLHYPPLKGDEELGAIRAGAHEDINLLTILPSANEPGLQVKAKDGTWMDVPCDFGTLIINIGDMLQEASGGYFPSTSHRVINPEGADKTKSRISLPLFLHPKPEVVLSERHTAKSYLHERLVELGVI</sequence>
<dbReference type="PANTHER" id="PTHR47990">
    <property type="entry name" value="2-OXOGLUTARATE (2OG) AND FE(II)-DEPENDENT OXYGENASE SUPERFAMILY PROTEIN-RELATED"/>
    <property type="match status" value="1"/>
</dbReference>
<dbReference type="RefSeq" id="WP_123095776.1">
    <property type="nucleotide sequence ID" value="NZ_RIZG01000005.1"/>
</dbReference>
<dbReference type="SMR" id="A0A3M8Q6D8"/>
<dbReference type="PROSITE" id="PS51471">
    <property type="entry name" value="FE2OG_OXY"/>
    <property type="match status" value="1"/>
</dbReference>
<evidence type="ECO:0000313" key="14">
    <source>
        <dbReference type="Proteomes" id="UP000280507"/>
    </source>
</evidence>
<organism evidence="13 14">
    <name type="scientific">Marinomonas hwangdonensis</name>
    <dbReference type="NCBI Taxonomy" id="1053647"/>
    <lineage>
        <taxon>Bacteria</taxon>
        <taxon>Pseudomonadati</taxon>
        <taxon>Pseudomonadota</taxon>
        <taxon>Gammaproteobacteria</taxon>
        <taxon>Oceanospirillales</taxon>
        <taxon>Oceanospirillaceae</taxon>
        <taxon>Marinomonas</taxon>
    </lineage>
</organism>
<evidence type="ECO:0000256" key="2">
    <source>
        <dbReference type="ARBA" id="ARBA00004767"/>
    </source>
</evidence>
<evidence type="ECO:0000256" key="5">
    <source>
        <dbReference type="ARBA" id="ARBA00019045"/>
    </source>
</evidence>
<keyword evidence="14" id="KW-1185">Reference proteome</keyword>
<name>A0A3M8Q6D8_9GAMM</name>
<accession>A0A3M8Q6D8</accession>
<proteinExistence type="inferred from homology"/>
<dbReference type="EMBL" id="RIZG01000005">
    <property type="protein sequence ID" value="RNF50490.1"/>
    <property type="molecule type" value="Genomic_DNA"/>
</dbReference>
<evidence type="ECO:0000256" key="10">
    <source>
        <dbReference type="ARBA" id="ARBA00049359"/>
    </source>
</evidence>
<dbReference type="GO" id="GO:0046872">
    <property type="term" value="F:metal ion binding"/>
    <property type="evidence" value="ECO:0007669"/>
    <property type="project" value="UniProtKB-KW"/>
</dbReference>
<dbReference type="Pfam" id="PF03171">
    <property type="entry name" value="2OG-FeII_Oxy"/>
    <property type="match status" value="1"/>
</dbReference>
<dbReference type="Pfam" id="PF14226">
    <property type="entry name" value="DIOX_N"/>
    <property type="match status" value="1"/>
</dbReference>
<dbReference type="GO" id="GO:0009693">
    <property type="term" value="P:ethylene biosynthetic process"/>
    <property type="evidence" value="ECO:0007669"/>
    <property type="project" value="UniProtKB-KW"/>
</dbReference>
<dbReference type="InterPro" id="IPR005123">
    <property type="entry name" value="Oxoglu/Fe-dep_dioxygenase_dom"/>
</dbReference>
<dbReference type="EC" id="1.13.12.19" evidence="4"/>
<dbReference type="OrthoDB" id="21825at2"/>
<keyword evidence="11" id="KW-0479">Metal-binding</keyword>
<evidence type="ECO:0000256" key="6">
    <source>
        <dbReference type="ARBA" id="ARBA00022666"/>
    </source>
</evidence>
<evidence type="ECO:0000256" key="11">
    <source>
        <dbReference type="RuleBase" id="RU003682"/>
    </source>
</evidence>
<dbReference type="InterPro" id="IPR050231">
    <property type="entry name" value="Iron_ascorbate_oxido_reductase"/>
</dbReference>
<dbReference type="InterPro" id="IPR026992">
    <property type="entry name" value="DIOX_N"/>
</dbReference>